<evidence type="ECO:0000313" key="4">
    <source>
        <dbReference type="Proteomes" id="UP000596742"/>
    </source>
</evidence>
<feature type="compositionally biased region" description="Basic residues" evidence="1">
    <location>
        <begin position="1"/>
        <end position="13"/>
    </location>
</feature>
<comment type="caution">
    <text evidence="3">The sequence shown here is derived from an EMBL/GenBank/DDBJ whole genome shotgun (WGS) entry which is preliminary data.</text>
</comment>
<organism evidence="3 4">
    <name type="scientific">Mytilus galloprovincialis</name>
    <name type="common">Mediterranean mussel</name>
    <dbReference type="NCBI Taxonomy" id="29158"/>
    <lineage>
        <taxon>Eukaryota</taxon>
        <taxon>Metazoa</taxon>
        <taxon>Spiralia</taxon>
        <taxon>Lophotrochozoa</taxon>
        <taxon>Mollusca</taxon>
        <taxon>Bivalvia</taxon>
        <taxon>Autobranchia</taxon>
        <taxon>Pteriomorphia</taxon>
        <taxon>Mytilida</taxon>
        <taxon>Mytiloidea</taxon>
        <taxon>Mytilidae</taxon>
        <taxon>Mytilinae</taxon>
        <taxon>Mytilus</taxon>
    </lineage>
</organism>
<keyword evidence="4" id="KW-1185">Reference proteome</keyword>
<dbReference type="Pfam" id="PF20700">
    <property type="entry name" value="Mutator"/>
    <property type="match status" value="1"/>
</dbReference>
<feature type="domain" description="Mutator-like transposase" evidence="2">
    <location>
        <begin position="69"/>
        <end position="153"/>
    </location>
</feature>
<sequence>MDSKSIKRKRGKKPTKDKQSMPLQRKNDLLESDKGSYYNQVQLHEQLLNEDNEESSDTDSSIDFGNQTAVCRKCHVGSLKLENLPGQRGLCSRLQWNCNNCNHKCEFYSDSNTGYGSGHSKDINRLSVMAMRTIGKSRNALLKFCSIMDLPAPINYKPF</sequence>
<name>A0A8B6DB84_MYTGA</name>
<dbReference type="Proteomes" id="UP000596742">
    <property type="component" value="Unassembled WGS sequence"/>
</dbReference>
<reference evidence="3" key="1">
    <citation type="submission" date="2018-11" db="EMBL/GenBank/DDBJ databases">
        <authorList>
            <person name="Alioto T."/>
            <person name="Alioto T."/>
        </authorList>
    </citation>
    <scope>NUCLEOTIDE SEQUENCE</scope>
</reference>
<dbReference type="OrthoDB" id="6193731at2759"/>
<dbReference type="InterPro" id="IPR049012">
    <property type="entry name" value="Mutator_transp_dom"/>
</dbReference>
<evidence type="ECO:0000313" key="3">
    <source>
        <dbReference type="EMBL" id="VDI16234.1"/>
    </source>
</evidence>
<protein>
    <recommendedName>
        <fullName evidence="2">Mutator-like transposase domain-containing protein</fullName>
    </recommendedName>
</protein>
<accession>A0A8B6DB84</accession>
<proteinExistence type="predicted"/>
<dbReference type="EMBL" id="UYJE01003061">
    <property type="protein sequence ID" value="VDI16234.1"/>
    <property type="molecule type" value="Genomic_DNA"/>
</dbReference>
<evidence type="ECO:0000259" key="2">
    <source>
        <dbReference type="Pfam" id="PF20700"/>
    </source>
</evidence>
<evidence type="ECO:0000256" key="1">
    <source>
        <dbReference type="SAM" id="MobiDB-lite"/>
    </source>
</evidence>
<gene>
    <name evidence="3" type="ORF">MGAL_10B049277</name>
</gene>
<feature type="compositionally biased region" description="Basic and acidic residues" evidence="1">
    <location>
        <begin position="14"/>
        <end position="34"/>
    </location>
</feature>
<feature type="region of interest" description="Disordered" evidence="1">
    <location>
        <begin position="1"/>
        <end position="35"/>
    </location>
</feature>
<dbReference type="AlphaFoldDB" id="A0A8B6DB84"/>